<evidence type="ECO:0000256" key="1">
    <source>
        <dbReference type="SAM" id="SignalP"/>
    </source>
</evidence>
<dbReference type="RefSeq" id="WP_146059444.1">
    <property type="nucleotide sequence ID" value="NZ_FNVS01000003.1"/>
</dbReference>
<keyword evidence="1" id="KW-0732">Signal</keyword>
<evidence type="ECO:0000313" key="3">
    <source>
        <dbReference type="Proteomes" id="UP000236725"/>
    </source>
</evidence>
<evidence type="ECO:0008006" key="4">
    <source>
        <dbReference type="Google" id="ProtNLM"/>
    </source>
</evidence>
<name>A0A8G2F3K8_9BACT</name>
<comment type="caution">
    <text evidence="2">The sequence shown here is derived from an EMBL/GenBank/DDBJ whole genome shotgun (WGS) entry which is preliminary data.</text>
</comment>
<dbReference type="AlphaFoldDB" id="A0A8G2F3K8"/>
<keyword evidence="3" id="KW-1185">Reference proteome</keyword>
<feature type="chain" id="PRO_5034454292" description="YD repeat-containing protein" evidence="1">
    <location>
        <begin position="24"/>
        <end position="250"/>
    </location>
</feature>
<reference evidence="2 3" key="1">
    <citation type="submission" date="2016-10" db="EMBL/GenBank/DDBJ databases">
        <authorList>
            <person name="Varghese N."/>
            <person name="Submissions S."/>
        </authorList>
    </citation>
    <scope>NUCLEOTIDE SEQUENCE [LARGE SCALE GENOMIC DNA]</scope>
    <source>
        <strain evidence="2 3">DSM 29073</strain>
    </source>
</reference>
<evidence type="ECO:0000313" key="2">
    <source>
        <dbReference type="EMBL" id="SEF61123.1"/>
    </source>
</evidence>
<sequence>MKTNRFFMTILSMVLCINFVSCGGDDDENGGGINGNTEKRLTKVEISSADNQTDYEYCGSVEYEYDGNRPSRITVLDDDSEIYTTLEISDKEIKAWHEGRTTTYTLNNNGYVVSDNHGMIYNYYDEGYLKSIEEGGDLETFSYDDEWNMIASSYLAVPNILYPDKILNKGNLYISDGLGEKEDLDILGSVGFFGKTSKYLVQEYNYAGEEDEEPDYFEYKLDEDGYVKEVKVLLSTGESDIYKYTYENIK</sequence>
<organism evidence="2 3">
    <name type="scientific">Parabacteroides chinchillae</name>
    <dbReference type="NCBI Taxonomy" id="871327"/>
    <lineage>
        <taxon>Bacteria</taxon>
        <taxon>Pseudomonadati</taxon>
        <taxon>Bacteroidota</taxon>
        <taxon>Bacteroidia</taxon>
        <taxon>Bacteroidales</taxon>
        <taxon>Tannerellaceae</taxon>
        <taxon>Parabacteroides</taxon>
    </lineage>
</organism>
<feature type="signal peptide" evidence="1">
    <location>
        <begin position="1"/>
        <end position="23"/>
    </location>
</feature>
<gene>
    <name evidence="2" type="ORF">SAMN05444001_103125</name>
</gene>
<dbReference type="EMBL" id="FNVS01000003">
    <property type="protein sequence ID" value="SEF61123.1"/>
    <property type="molecule type" value="Genomic_DNA"/>
</dbReference>
<protein>
    <recommendedName>
        <fullName evidence="4">YD repeat-containing protein</fullName>
    </recommendedName>
</protein>
<accession>A0A8G2F3K8</accession>
<proteinExistence type="predicted"/>
<dbReference type="Proteomes" id="UP000236725">
    <property type="component" value="Unassembled WGS sequence"/>
</dbReference>